<protein>
    <recommendedName>
        <fullName evidence="7">Outer membrane protein assembly factor BamA</fullName>
    </recommendedName>
</protein>
<dbReference type="InterPro" id="IPR039910">
    <property type="entry name" value="D15-like"/>
</dbReference>
<evidence type="ECO:0000259" key="8">
    <source>
        <dbReference type="PROSITE" id="PS51779"/>
    </source>
</evidence>
<evidence type="ECO:0000256" key="2">
    <source>
        <dbReference type="ARBA" id="ARBA00022452"/>
    </source>
</evidence>
<proteinExistence type="predicted"/>
<dbReference type="AlphaFoldDB" id="A0A1I1L5D5"/>
<dbReference type="PANTHER" id="PTHR12815">
    <property type="entry name" value="SORTING AND ASSEMBLY MACHINERY SAMM50 PROTEIN FAMILY MEMBER"/>
    <property type="match status" value="1"/>
</dbReference>
<dbReference type="PANTHER" id="PTHR12815:SF47">
    <property type="entry name" value="TRANSLOCATION AND ASSEMBLY MODULE SUBUNIT TAMA"/>
    <property type="match status" value="1"/>
</dbReference>
<keyword evidence="5" id="KW-0472">Membrane</keyword>
<evidence type="ECO:0000256" key="7">
    <source>
        <dbReference type="NCBIfam" id="TIGR03303"/>
    </source>
</evidence>
<dbReference type="GO" id="GO:0009279">
    <property type="term" value="C:cell outer membrane"/>
    <property type="evidence" value="ECO:0007669"/>
    <property type="project" value="UniProtKB-UniRule"/>
</dbReference>
<dbReference type="InterPro" id="IPR010827">
    <property type="entry name" value="BamA/TamA_POTRA"/>
</dbReference>
<dbReference type="Gene3D" id="2.40.160.50">
    <property type="entry name" value="membrane protein fhac: a member of the omp85/tpsb transporter family"/>
    <property type="match status" value="1"/>
</dbReference>
<dbReference type="Gene3D" id="3.10.20.310">
    <property type="entry name" value="membrane protein fhac"/>
    <property type="match status" value="5"/>
</dbReference>
<evidence type="ECO:0000256" key="3">
    <source>
        <dbReference type="ARBA" id="ARBA00022692"/>
    </source>
</evidence>
<dbReference type="InterPro" id="IPR023707">
    <property type="entry name" value="OM_assembly_BamA"/>
</dbReference>
<keyword evidence="10" id="KW-1185">Reference proteome</keyword>
<keyword evidence="4" id="KW-0732">Signal</keyword>
<evidence type="ECO:0000256" key="5">
    <source>
        <dbReference type="ARBA" id="ARBA00023136"/>
    </source>
</evidence>
<keyword evidence="3" id="KW-0812">Transmembrane</keyword>
<sequence length="856" mass="96492">MVSNAATQAQIKLGGRAGGSETVEMNYTNPQKYEIGGITVSGVQFLDPNAIISVSGLKVGDEITVPGEAISGAIKKMWEQGILGDIEINVTRTDGKYIFLDYHLSERPRLSKFLFKGTKKGETTDLREKINLIRGRVVTDALIKNTKNTVQKFFTEKGYLHAAVNIEQIADSGRNSVTLRINVKKGRKVKISEIVFEDNQAFSDLQLRRKMKDTKVRRWYRIFKASKYQKSNFEKDKQSLIAYYNKNGYRDADITWDTLYPTKEYKEMVLVKTDSSVTPPKVTRKDTTIAANSHKRIVIKMKIEEGPKYYFRNITWVGNYIHDTKTLNSILGIKKGDVYNATTLDRKLTYNPEGYDVSSLYMDDGYLFFSVDPVEVAIVGDSIDIELRMNEGTQATINKINVAGNTKTNDHVVLREIYTLPGQKFSRADLIRTQRELGQLGYFDAEQIGIQPVPNPANGTVDINYTVVEKPSDQVELSGGWGGYYGFVGTLGLSFNNFSARKIFKKYEWQPLPQGDGQRLAIRFQANGRQFQNYSISFTEPWLGGRRPNSFTVSTNHSVQNYKSLGSGMLQITGISASLGKRLRWPDSYFTLMHSWGYQRYWLDNYSDRSLGFTNGHANSFNYTTTLSRNSINNPTFPTSGSTISLSVNLTPPYSLFRKNNNFSDDQERYKWVEFNKWMFDASWFTPLAKNLVINTRGHMGFIGSYKAGVGVGPFERFSVGGSGLTNFNYLLATDVIGLRGYDDNKITPQNATLPNGSEATRGIIYSKYVSELRYAISTNPAATIFVLGFLEAGNNWGSYRDYNPLNLYRSAGVGARIFMPAFGMIGVDYGWRFDSVPGTDMPKGQLHFTIGQQIR</sequence>
<gene>
    <name evidence="9" type="ORF">SAMN05421780_10871</name>
</gene>
<evidence type="ECO:0000256" key="6">
    <source>
        <dbReference type="ARBA" id="ARBA00023237"/>
    </source>
</evidence>
<organism evidence="9 10">
    <name type="scientific">Flexibacter flexilis DSM 6793</name>
    <dbReference type="NCBI Taxonomy" id="927664"/>
    <lineage>
        <taxon>Bacteria</taxon>
        <taxon>Pseudomonadati</taxon>
        <taxon>Bacteroidota</taxon>
        <taxon>Cytophagia</taxon>
        <taxon>Cytophagales</taxon>
        <taxon>Flexibacteraceae</taxon>
        <taxon>Flexibacter</taxon>
    </lineage>
</organism>
<dbReference type="EMBL" id="FOLE01000008">
    <property type="protein sequence ID" value="SFC68257.1"/>
    <property type="molecule type" value="Genomic_DNA"/>
</dbReference>
<dbReference type="Proteomes" id="UP000199514">
    <property type="component" value="Unassembled WGS sequence"/>
</dbReference>
<evidence type="ECO:0000256" key="1">
    <source>
        <dbReference type="ARBA" id="ARBA00004370"/>
    </source>
</evidence>
<evidence type="ECO:0000313" key="10">
    <source>
        <dbReference type="Proteomes" id="UP000199514"/>
    </source>
</evidence>
<evidence type="ECO:0000313" key="9">
    <source>
        <dbReference type="EMBL" id="SFC68257.1"/>
    </source>
</evidence>
<dbReference type="NCBIfam" id="TIGR03303">
    <property type="entry name" value="OM_YaeT"/>
    <property type="match status" value="1"/>
</dbReference>
<name>A0A1I1L5D5_9BACT</name>
<dbReference type="InterPro" id="IPR034746">
    <property type="entry name" value="POTRA"/>
</dbReference>
<dbReference type="PIRSF" id="PIRSF006076">
    <property type="entry name" value="OM_assembly_OMP85"/>
    <property type="match status" value="1"/>
</dbReference>
<dbReference type="STRING" id="927664.SAMN05421780_10871"/>
<comment type="subcellular location">
    <subcellularLocation>
        <location evidence="1">Membrane</location>
    </subcellularLocation>
</comment>
<keyword evidence="6" id="KW-0998">Cell outer membrane</keyword>
<dbReference type="Pfam" id="PF07244">
    <property type="entry name" value="POTRA"/>
    <property type="match status" value="4"/>
</dbReference>
<dbReference type="GO" id="GO:0071709">
    <property type="term" value="P:membrane assembly"/>
    <property type="evidence" value="ECO:0007669"/>
    <property type="project" value="InterPro"/>
</dbReference>
<feature type="domain" description="POTRA" evidence="8">
    <location>
        <begin position="395"/>
        <end position="470"/>
    </location>
</feature>
<accession>A0A1I1L5D5</accession>
<evidence type="ECO:0000256" key="4">
    <source>
        <dbReference type="ARBA" id="ARBA00022729"/>
    </source>
</evidence>
<reference evidence="9 10" key="1">
    <citation type="submission" date="2016-10" db="EMBL/GenBank/DDBJ databases">
        <authorList>
            <person name="de Groot N.N."/>
        </authorList>
    </citation>
    <scope>NUCLEOTIDE SEQUENCE [LARGE SCALE GENOMIC DNA]</scope>
    <source>
        <strain evidence="9 10">DSM 6793</strain>
    </source>
</reference>
<dbReference type="PROSITE" id="PS51779">
    <property type="entry name" value="POTRA"/>
    <property type="match status" value="1"/>
</dbReference>
<keyword evidence="2" id="KW-1134">Transmembrane beta strand</keyword>